<name>A0ABR4LVC5_9EURO</name>
<protein>
    <submittedName>
        <fullName evidence="1">Uncharacterized protein</fullName>
    </submittedName>
</protein>
<evidence type="ECO:0000313" key="1">
    <source>
        <dbReference type="EMBL" id="KAL2868503.1"/>
    </source>
</evidence>
<evidence type="ECO:0000313" key="2">
    <source>
        <dbReference type="Proteomes" id="UP001610432"/>
    </source>
</evidence>
<dbReference type="GeneID" id="98150059"/>
<dbReference type="Proteomes" id="UP001610432">
    <property type="component" value="Unassembled WGS sequence"/>
</dbReference>
<accession>A0ABR4LVC5</accession>
<keyword evidence="2" id="KW-1185">Reference proteome</keyword>
<proteinExistence type="predicted"/>
<sequence>MPSASCPSEVLENNKPLFGSSEMNASPLQYLTHSRHELRSYSHSAIRRRNYYSDTTLWICCGCGDGPKVYHHQTVCVICQHVSCPDCTLVK</sequence>
<dbReference type="EMBL" id="JBFXLQ010000013">
    <property type="protein sequence ID" value="KAL2868503.1"/>
    <property type="molecule type" value="Genomic_DNA"/>
</dbReference>
<reference evidence="1 2" key="1">
    <citation type="submission" date="2024-07" db="EMBL/GenBank/DDBJ databases">
        <title>Section-level genome sequencing and comparative genomics of Aspergillus sections Usti and Cavernicolus.</title>
        <authorList>
            <consortium name="Lawrence Berkeley National Laboratory"/>
            <person name="Nybo J.L."/>
            <person name="Vesth T.C."/>
            <person name="Theobald S."/>
            <person name="Frisvad J.C."/>
            <person name="Larsen T.O."/>
            <person name="Kjaerboelling I."/>
            <person name="Rothschild-Mancinelli K."/>
            <person name="Lyhne E.K."/>
            <person name="Kogle M.E."/>
            <person name="Barry K."/>
            <person name="Clum A."/>
            <person name="Na H."/>
            <person name="Ledsgaard L."/>
            <person name="Lin J."/>
            <person name="Lipzen A."/>
            <person name="Kuo A."/>
            <person name="Riley R."/>
            <person name="Mondo S."/>
            <person name="Labutti K."/>
            <person name="Haridas S."/>
            <person name="Pangalinan J."/>
            <person name="Salamov A.A."/>
            <person name="Simmons B.A."/>
            <person name="Magnuson J.K."/>
            <person name="Chen J."/>
            <person name="Drula E."/>
            <person name="Henrissat B."/>
            <person name="Wiebenga A."/>
            <person name="Lubbers R.J."/>
            <person name="Gomes A.C."/>
            <person name="Macurrencykelacurrency M.R."/>
            <person name="Stajich J."/>
            <person name="Grigoriev I.V."/>
            <person name="Mortensen U.H."/>
            <person name="De Vries R.P."/>
            <person name="Baker S.E."/>
            <person name="Andersen M.R."/>
        </authorList>
    </citation>
    <scope>NUCLEOTIDE SEQUENCE [LARGE SCALE GENOMIC DNA]</scope>
    <source>
        <strain evidence="1 2">CBS 449.75</strain>
    </source>
</reference>
<dbReference type="RefSeq" id="XP_070887482.1">
    <property type="nucleotide sequence ID" value="XM_071034987.1"/>
</dbReference>
<comment type="caution">
    <text evidence="1">The sequence shown here is derived from an EMBL/GenBank/DDBJ whole genome shotgun (WGS) entry which is preliminary data.</text>
</comment>
<organism evidence="1 2">
    <name type="scientific">Aspergillus lucknowensis</name>
    <dbReference type="NCBI Taxonomy" id="176173"/>
    <lineage>
        <taxon>Eukaryota</taxon>
        <taxon>Fungi</taxon>
        <taxon>Dikarya</taxon>
        <taxon>Ascomycota</taxon>
        <taxon>Pezizomycotina</taxon>
        <taxon>Eurotiomycetes</taxon>
        <taxon>Eurotiomycetidae</taxon>
        <taxon>Eurotiales</taxon>
        <taxon>Aspergillaceae</taxon>
        <taxon>Aspergillus</taxon>
        <taxon>Aspergillus subgen. Nidulantes</taxon>
    </lineage>
</organism>
<gene>
    <name evidence="1" type="ORF">BJX67DRAFT_42258</name>
</gene>